<reference evidence="6" key="1">
    <citation type="submission" date="2021-12" db="EMBL/GenBank/DDBJ databases">
        <title>Alicyclobacillaceae gen. nov., sp. nov., isolated from chalcocite enrichment system.</title>
        <authorList>
            <person name="Jiang Z."/>
        </authorList>
    </citation>
    <scope>NUCLEOTIDE SEQUENCE</scope>
    <source>
        <strain evidence="6">MYW30-H2</strain>
    </source>
</reference>
<dbReference type="InterPro" id="IPR013131">
    <property type="entry name" value="Mannitol_DH_N"/>
</dbReference>
<dbReference type="InterPro" id="IPR036291">
    <property type="entry name" value="NAD(P)-bd_dom_sf"/>
</dbReference>
<dbReference type="NCBIfam" id="NF002969">
    <property type="entry name" value="PRK03643.1"/>
    <property type="match status" value="1"/>
</dbReference>
<organism evidence="6 7">
    <name type="scientific">Fodinisporobacter ferrooxydans</name>
    <dbReference type="NCBI Taxonomy" id="2901836"/>
    <lineage>
        <taxon>Bacteria</taxon>
        <taxon>Bacillati</taxon>
        <taxon>Bacillota</taxon>
        <taxon>Bacilli</taxon>
        <taxon>Bacillales</taxon>
        <taxon>Alicyclobacillaceae</taxon>
        <taxon>Fodinisporobacter</taxon>
    </lineage>
</organism>
<protein>
    <submittedName>
        <fullName evidence="6">Tagaturonate reductase</fullName>
    </submittedName>
</protein>
<keyword evidence="1" id="KW-0560">Oxidoreductase</keyword>
<dbReference type="SUPFAM" id="SSF51735">
    <property type="entry name" value="NAD(P)-binding Rossmann-fold domains"/>
    <property type="match status" value="1"/>
</dbReference>
<evidence type="ECO:0000256" key="3">
    <source>
        <dbReference type="ARBA" id="ARBA00048615"/>
    </source>
</evidence>
<evidence type="ECO:0000313" key="7">
    <source>
        <dbReference type="Proteomes" id="UP000830167"/>
    </source>
</evidence>
<evidence type="ECO:0000256" key="2">
    <source>
        <dbReference type="ARBA" id="ARBA00023027"/>
    </source>
</evidence>
<dbReference type="EMBL" id="CP089291">
    <property type="protein sequence ID" value="UOF90305.1"/>
    <property type="molecule type" value="Genomic_DNA"/>
</dbReference>
<evidence type="ECO:0000259" key="5">
    <source>
        <dbReference type="Pfam" id="PF08125"/>
    </source>
</evidence>
<keyword evidence="2" id="KW-0520">NAD</keyword>
<feature type="domain" description="Mannitol dehydrogenase C-terminal" evidence="5">
    <location>
        <begin position="282"/>
        <end position="485"/>
    </location>
</feature>
<dbReference type="SUPFAM" id="SSF48179">
    <property type="entry name" value="6-phosphogluconate dehydrogenase C-terminal domain-like"/>
    <property type="match status" value="1"/>
</dbReference>
<accession>A0ABY4CIP1</accession>
<dbReference type="Gene3D" id="3.40.50.720">
    <property type="entry name" value="NAD(P)-binding Rossmann-like Domain"/>
    <property type="match status" value="1"/>
</dbReference>
<dbReference type="PANTHER" id="PTHR30524">
    <property type="entry name" value="MANNITOL-1-PHOSPHATE 5-DEHYDROGENASE"/>
    <property type="match status" value="1"/>
</dbReference>
<dbReference type="InterPro" id="IPR008927">
    <property type="entry name" value="6-PGluconate_DH-like_C_sf"/>
</dbReference>
<dbReference type="InterPro" id="IPR013328">
    <property type="entry name" value="6PGD_dom2"/>
</dbReference>
<keyword evidence="7" id="KW-1185">Reference proteome</keyword>
<feature type="domain" description="Mannitol dehydrogenase N-terminal" evidence="4">
    <location>
        <begin position="27"/>
        <end position="264"/>
    </location>
</feature>
<dbReference type="Gene3D" id="1.10.1040.10">
    <property type="entry name" value="N-(1-d-carboxylethyl)-l-norvaline Dehydrogenase, domain 2"/>
    <property type="match status" value="1"/>
</dbReference>
<comment type="catalytic activity">
    <reaction evidence="3">
        <text>D-mannitol 1-phosphate + NAD(+) = beta-D-fructose 6-phosphate + NADH + H(+)</text>
        <dbReference type="Rhea" id="RHEA:19661"/>
        <dbReference type="ChEBI" id="CHEBI:15378"/>
        <dbReference type="ChEBI" id="CHEBI:57540"/>
        <dbReference type="ChEBI" id="CHEBI:57634"/>
        <dbReference type="ChEBI" id="CHEBI:57945"/>
        <dbReference type="ChEBI" id="CHEBI:61381"/>
        <dbReference type="EC" id="1.1.1.17"/>
    </reaction>
</comment>
<evidence type="ECO:0000313" key="6">
    <source>
        <dbReference type="EMBL" id="UOF90305.1"/>
    </source>
</evidence>
<dbReference type="InterPro" id="IPR013118">
    <property type="entry name" value="Mannitol_DH_C"/>
</dbReference>
<dbReference type="RefSeq" id="WP_347436999.1">
    <property type="nucleotide sequence ID" value="NZ_CP089291.1"/>
</dbReference>
<dbReference type="Pfam" id="PF08125">
    <property type="entry name" value="Mannitol_dh_C"/>
    <property type="match status" value="1"/>
</dbReference>
<sequence>MDRLNRELAVAGQLLSSNVDYLSLPEKVLQFGEGNFLRGFVDWMIHELNKNQVFNGRIVAVQPTPHGKVVPKLNAQDGLYTVALRGIQNGEVVDTREVVSSISRGINPYADWGKVLDAAADPNIEVVVSNTTESGLKYMQENFYADQSPVSFPAKLTACMFHRFQVCNGNPSMGWFIIPCELVEDNGDVLRDLVLAIAEDWKLPGRFKEWVVDHNFFCNTLVDRIVTGFPRNNPETFQEELGYEDELLTAGEPYHLFVLDGNDGIQEKLPFHKVGLHVHWGDVTPFRELKVKILNGAHTLICPAGFLSGKETVQEVMSDPNFEAFVKKGMYEEILPVLQFADGTKNEFAASVLDRFRNPFNPHHLLDISLNSIAKFKTRLLPTLVQYVEKFADIPAAIAYSLASLIYFYKSVRAEDGQFTGNCIQGEYLIRDNKEVQQFFYDTWNDSENMIVLVDKVLSNETLWDMDLLAIPGLKEAVLSHLEHIANGGIDIAAVL</sequence>
<proteinExistence type="predicted"/>
<evidence type="ECO:0000256" key="1">
    <source>
        <dbReference type="ARBA" id="ARBA00023002"/>
    </source>
</evidence>
<gene>
    <name evidence="6" type="ORF">LSG31_20990</name>
</gene>
<dbReference type="PANTHER" id="PTHR30524:SF0">
    <property type="entry name" value="ALTRONATE OXIDOREDUCTASE-RELATED"/>
    <property type="match status" value="1"/>
</dbReference>
<evidence type="ECO:0000259" key="4">
    <source>
        <dbReference type="Pfam" id="PF01232"/>
    </source>
</evidence>
<name>A0ABY4CIP1_9BACL</name>
<dbReference type="Pfam" id="PF01232">
    <property type="entry name" value="Mannitol_dh"/>
    <property type="match status" value="1"/>
</dbReference>
<dbReference type="Proteomes" id="UP000830167">
    <property type="component" value="Chromosome"/>
</dbReference>